<dbReference type="PANTHER" id="PTHR43248:SF25">
    <property type="entry name" value="AB HYDROLASE-1 DOMAIN-CONTAINING PROTEIN-RELATED"/>
    <property type="match status" value="1"/>
</dbReference>
<evidence type="ECO:0000256" key="1">
    <source>
        <dbReference type="ARBA" id="ARBA00010088"/>
    </source>
</evidence>
<dbReference type="Gene3D" id="3.40.50.1820">
    <property type="entry name" value="alpha/beta hydrolase"/>
    <property type="match status" value="1"/>
</dbReference>
<dbReference type="InterPro" id="IPR051601">
    <property type="entry name" value="Serine_prot/Carboxylest_S33"/>
</dbReference>
<feature type="domain" description="AB hydrolase-1" evidence="4">
    <location>
        <begin position="149"/>
        <end position="344"/>
    </location>
</feature>
<dbReference type="InterPro" id="IPR029058">
    <property type="entry name" value="AB_hydrolase_fold"/>
</dbReference>
<feature type="chain" id="PRO_5004444215" description="TAP-like protein-domain-containing protein" evidence="3">
    <location>
        <begin position="33"/>
        <end position="631"/>
    </location>
</feature>
<dbReference type="RefSeq" id="XP_007370574.1">
    <property type="nucleotide sequence ID" value="XM_007370512.1"/>
</dbReference>
<comment type="similarity">
    <text evidence="1">Belongs to the peptidase S33 family.</text>
</comment>
<evidence type="ECO:0000256" key="3">
    <source>
        <dbReference type="SAM" id="SignalP"/>
    </source>
</evidence>
<reference evidence="6 7" key="1">
    <citation type="journal article" date="2012" name="Science">
        <title>The Paleozoic origin of enzymatic lignin decomposition reconstructed from 31 fungal genomes.</title>
        <authorList>
            <person name="Floudas D."/>
            <person name="Binder M."/>
            <person name="Riley R."/>
            <person name="Barry K."/>
            <person name="Blanchette R.A."/>
            <person name="Henrissat B."/>
            <person name="Martinez A.T."/>
            <person name="Otillar R."/>
            <person name="Spatafora J.W."/>
            <person name="Yadav J.S."/>
            <person name="Aerts A."/>
            <person name="Benoit I."/>
            <person name="Boyd A."/>
            <person name="Carlson A."/>
            <person name="Copeland A."/>
            <person name="Coutinho P.M."/>
            <person name="de Vries R.P."/>
            <person name="Ferreira P."/>
            <person name="Findley K."/>
            <person name="Foster B."/>
            <person name="Gaskell J."/>
            <person name="Glotzer D."/>
            <person name="Gorecki P."/>
            <person name="Heitman J."/>
            <person name="Hesse C."/>
            <person name="Hori C."/>
            <person name="Igarashi K."/>
            <person name="Jurgens J.A."/>
            <person name="Kallen N."/>
            <person name="Kersten P."/>
            <person name="Kohler A."/>
            <person name="Kuees U."/>
            <person name="Kumar T.K.A."/>
            <person name="Kuo A."/>
            <person name="LaButti K."/>
            <person name="Larrondo L.F."/>
            <person name="Lindquist E."/>
            <person name="Ling A."/>
            <person name="Lombard V."/>
            <person name="Lucas S."/>
            <person name="Lundell T."/>
            <person name="Martin R."/>
            <person name="McLaughlin D.J."/>
            <person name="Morgenstern I."/>
            <person name="Morin E."/>
            <person name="Murat C."/>
            <person name="Nagy L.G."/>
            <person name="Nolan M."/>
            <person name="Ohm R.A."/>
            <person name="Patyshakuliyeva A."/>
            <person name="Rokas A."/>
            <person name="Ruiz-Duenas F.J."/>
            <person name="Sabat G."/>
            <person name="Salamov A."/>
            <person name="Samejima M."/>
            <person name="Schmutz J."/>
            <person name="Slot J.C."/>
            <person name="St John F."/>
            <person name="Stenlid J."/>
            <person name="Sun H."/>
            <person name="Sun S."/>
            <person name="Syed K."/>
            <person name="Tsang A."/>
            <person name="Wiebenga A."/>
            <person name="Young D."/>
            <person name="Pisabarro A."/>
            <person name="Eastwood D.C."/>
            <person name="Martin F."/>
            <person name="Cullen D."/>
            <person name="Grigoriev I.V."/>
            <person name="Hibbett D.S."/>
        </authorList>
    </citation>
    <scope>NUCLEOTIDE SEQUENCE [LARGE SCALE GENOMIC DNA]</scope>
    <source>
        <strain evidence="6 7">LYAD-421 SS1</strain>
    </source>
</reference>
<evidence type="ECO:0000259" key="4">
    <source>
        <dbReference type="Pfam" id="PF00561"/>
    </source>
</evidence>
<gene>
    <name evidence="6" type="ORF">DICSQDRAFT_93285</name>
</gene>
<dbReference type="Proteomes" id="UP000053319">
    <property type="component" value="Unassembled WGS sequence"/>
</dbReference>
<dbReference type="InterPro" id="IPR013595">
    <property type="entry name" value="Pept_S33_TAP-like_C"/>
</dbReference>
<dbReference type="Pfam" id="PF08386">
    <property type="entry name" value="Abhydrolase_4"/>
    <property type="match status" value="1"/>
</dbReference>
<name>R7SKP6_DICSQ</name>
<dbReference type="InterPro" id="IPR000073">
    <property type="entry name" value="AB_hydrolase_1"/>
</dbReference>
<dbReference type="GeneID" id="18845007"/>
<organism evidence="6 7">
    <name type="scientific">Dichomitus squalens (strain LYAD-421)</name>
    <name type="common">Western red white-rot fungus</name>
    <dbReference type="NCBI Taxonomy" id="732165"/>
    <lineage>
        <taxon>Eukaryota</taxon>
        <taxon>Fungi</taxon>
        <taxon>Dikarya</taxon>
        <taxon>Basidiomycota</taxon>
        <taxon>Agaricomycotina</taxon>
        <taxon>Agaricomycetes</taxon>
        <taxon>Polyporales</taxon>
        <taxon>Polyporaceae</taxon>
        <taxon>Dichomitus</taxon>
    </lineage>
</organism>
<dbReference type="HOGENOM" id="CLU_013364_5_1_1"/>
<sequence length="631" mass="67161">MALPRTAHTSQGLRFIGVCCAVLSLLAVGSNATGQWGLQSQELAVADDSGQSVAQMTLAEQATATAWKHNVAALFAGGALALAGSTASVAPVQGSVGDLFFGNCTDNRALPGAECGYAIVPLDYTNSSAGVAKIALGRYNATVSPRKGVVFVNPGGPGGPGVNLATEAGSFFQELIGEDYDIIGFDPRGIGLSEPQTKCFPKNGSREAFITNTVLDRGYDVSPNLTDPYNRFHLIETQRDANALYQAQFQVCAQTMGETIKYAGTTSVVRDIDFITTLLEGTDSLINFYGFSYGTVMGQYLVNVFPDRVGRVVIDGVVDADSWANKAPYQQLHQWLNSTDATYEVFIAECAKAGPASCALAQKDNEDPKDILDRVERWIDGLYDAPLAVPNATLPGILTNGRAHLFIEGGLESPTGWPQIAAGLAEAMRGDGAVVLNVVNTRELVDLERSAVSCNDQRPFAPPKPETIVDAGLEVLKHVSRFFWSVIIAEPDSGCQYWPVTPPERYLGPWNKTLNNPILIISNTHDPATPLVNGEAVHGYLPNSSALLVQNGPGHTSNALTSRCTISLTRAYFANGTLPAAGTVCEVDQSPFPPPSDSTAPATAAASAKMRVLDHIHRMSPNRLRMASGRS</sequence>
<evidence type="ECO:0000256" key="2">
    <source>
        <dbReference type="ARBA" id="ARBA00022801"/>
    </source>
</evidence>
<dbReference type="OMA" id="CNDVAWP"/>
<evidence type="ECO:0008006" key="8">
    <source>
        <dbReference type="Google" id="ProtNLM"/>
    </source>
</evidence>
<evidence type="ECO:0000313" key="6">
    <source>
        <dbReference type="EMBL" id="EJF56711.1"/>
    </source>
</evidence>
<feature type="domain" description="Peptidase S33 tripeptidyl aminopeptidase-like C-terminal" evidence="5">
    <location>
        <begin position="487"/>
        <end position="585"/>
    </location>
</feature>
<proteinExistence type="inferred from homology"/>
<dbReference type="SUPFAM" id="SSF53474">
    <property type="entry name" value="alpha/beta-Hydrolases"/>
    <property type="match status" value="1"/>
</dbReference>
<evidence type="ECO:0000313" key="7">
    <source>
        <dbReference type="Proteomes" id="UP000053319"/>
    </source>
</evidence>
<dbReference type="AlphaFoldDB" id="R7SKP6"/>
<evidence type="ECO:0000259" key="5">
    <source>
        <dbReference type="Pfam" id="PF08386"/>
    </source>
</evidence>
<protein>
    <recommendedName>
        <fullName evidence="8">TAP-like protein-domain-containing protein</fullName>
    </recommendedName>
</protein>
<keyword evidence="3" id="KW-0732">Signal</keyword>
<feature type="signal peptide" evidence="3">
    <location>
        <begin position="1"/>
        <end position="32"/>
    </location>
</feature>
<dbReference type="OrthoDB" id="425534at2759"/>
<dbReference type="GO" id="GO:0016787">
    <property type="term" value="F:hydrolase activity"/>
    <property type="evidence" value="ECO:0007669"/>
    <property type="project" value="UniProtKB-KW"/>
</dbReference>
<keyword evidence="2" id="KW-0378">Hydrolase</keyword>
<dbReference type="EMBL" id="JH719465">
    <property type="protein sequence ID" value="EJF56711.1"/>
    <property type="molecule type" value="Genomic_DNA"/>
</dbReference>
<dbReference type="PANTHER" id="PTHR43248">
    <property type="entry name" value="2-SUCCINYL-6-HYDROXY-2,4-CYCLOHEXADIENE-1-CARBOXYLATE SYNTHASE"/>
    <property type="match status" value="1"/>
</dbReference>
<dbReference type="Pfam" id="PF00561">
    <property type="entry name" value="Abhydrolase_1"/>
    <property type="match status" value="1"/>
</dbReference>
<accession>R7SKP6</accession>
<dbReference type="KEGG" id="dsq:DICSQDRAFT_93285"/>